<protein>
    <submittedName>
        <fullName evidence="1">Uncharacterized protein</fullName>
    </submittedName>
</protein>
<dbReference type="EMBL" id="KQ435816">
    <property type="protein sequence ID" value="KOX72624.1"/>
    <property type="molecule type" value="Genomic_DNA"/>
</dbReference>
<evidence type="ECO:0000313" key="2">
    <source>
        <dbReference type="Proteomes" id="UP000053105"/>
    </source>
</evidence>
<gene>
    <name evidence="1" type="ORF">WN51_01837</name>
</gene>
<organism evidence="1 2">
    <name type="scientific">Melipona quadrifasciata</name>
    <dbReference type="NCBI Taxonomy" id="166423"/>
    <lineage>
        <taxon>Eukaryota</taxon>
        <taxon>Metazoa</taxon>
        <taxon>Ecdysozoa</taxon>
        <taxon>Arthropoda</taxon>
        <taxon>Hexapoda</taxon>
        <taxon>Insecta</taxon>
        <taxon>Pterygota</taxon>
        <taxon>Neoptera</taxon>
        <taxon>Endopterygota</taxon>
        <taxon>Hymenoptera</taxon>
        <taxon>Apocrita</taxon>
        <taxon>Aculeata</taxon>
        <taxon>Apoidea</taxon>
        <taxon>Anthophila</taxon>
        <taxon>Apidae</taxon>
        <taxon>Melipona</taxon>
    </lineage>
</organism>
<sequence>MKPDDIWIGMNFASSSLVQTSVENAGTSEVDELSMILRWSLMEIYYSSKIENVSNLNSKFRRRNRCQFSGRNRTRSKICEIIAVTFRVCSSVSKTKQTLSSVADNATPTRGLRHESRDPNQPIANFRCISVAPEEARFSGMSQCEQFTNMSNRSTVLQYLPESRKSRLGFSVEIVLITAINLLRYAKISVSPDNSQLQIRPNQHPSNHQFIFRLDSQQTPNCCLQIAWLEGTVYLGSSWTFLSLLLVEVKEEPNLMGSHNGTQLEVINYQEDF</sequence>
<keyword evidence="2" id="KW-1185">Reference proteome</keyword>
<name>A0A0N0U4N7_9HYME</name>
<dbReference type="AlphaFoldDB" id="A0A0N0U4N7"/>
<dbReference type="Proteomes" id="UP000053105">
    <property type="component" value="Unassembled WGS sequence"/>
</dbReference>
<dbReference type="OrthoDB" id="10039049at2759"/>
<proteinExistence type="predicted"/>
<reference evidence="1 2" key="1">
    <citation type="submission" date="2015-07" db="EMBL/GenBank/DDBJ databases">
        <title>The genome of Melipona quadrifasciata.</title>
        <authorList>
            <person name="Pan H."/>
            <person name="Kapheim K."/>
        </authorList>
    </citation>
    <scope>NUCLEOTIDE SEQUENCE [LARGE SCALE GENOMIC DNA]</scope>
    <source>
        <strain evidence="1">0111107301</strain>
        <tissue evidence="1">Whole body</tissue>
    </source>
</reference>
<evidence type="ECO:0000313" key="1">
    <source>
        <dbReference type="EMBL" id="KOX72624.1"/>
    </source>
</evidence>
<accession>A0A0N0U4N7</accession>